<feature type="transmembrane region" description="Helical" evidence="1">
    <location>
        <begin position="122"/>
        <end position="143"/>
    </location>
</feature>
<comment type="caution">
    <text evidence="2">The sequence shown here is derived from an EMBL/GenBank/DDBJ whole genome shotgun (WGS) entry which is preliminary data.</text>
</comment>
<dbReference type="Proteomes" id="UP000307756">
    <property type="component" value="Unassembled WGS sequence"/>
</dbReference>
<gene>
    <name evidence="2" type="ORF">FA727_17910</name>
</gene>
<dbReference type="NCBIfam" id="NF041644">
    <property type="entry name" value="CBO0543_fam"/>
    <property type="match status" value="1"/>
</dbReference>
<keyword evidence="3" id="KW-1185">Reference proteome</keyword>
<evidence type="ECO:0000256" key="1">
    <source>
        <dbReference type="SAM" id="Phobius"/>
    </source>
</evidence>
<evidence type="ECO:0000313" key="3">
    <source>
        <dbReference type="Proteomes" id="UP000307756"/>
    </source>
</evidence>
<accession>A0A4U1D2J7</accession>
<dbReference type="AlphaFoldDB" id="A0A4U1D2J7"/>
<dbReference type="EMBL" id="SWBM01000005">
    <property type="protein sequence ID" value="TKC15306.1"/>
    <property type="molecule type" value="Genomic_DNA"/>
</dbReference>
<keyword evidence="1" id="KW-1133">Transmembrane helix</keyword>
<name>A0A4U1D2J7_9BACI</name>
<proteinExistence type="predicted"/>
<protein>
    <submittedName>
        <fullName evidence="2">Uncharacterized protein</fullName>
    </submittedName>
</protein>
<dbReference type="OrthoDB" id="2851062at2"/>
<feature type="transmembrane region" description="Helical" evidence="1">
    <location>
        <begin position="64"/>
        <end position="82"/>
    </location>
</feature>
<evidence type="ECO:0000313" key="2">
    <source>
        <dbReference type="EMBL" id="TKC15306.1"/>
    </source>
</evidence>
<dbReference type="InterPro" id="IPR048147">
    <property type="entry name" value="CBO0543-like"/>
</dbReference>
<keyword evidence="1" id="KW-0472">Membrane</keyword>
<reference evidence="2 3" key="1">
    <citation type="journal article" date="2011" name="J. Microbiol.">
        <title>Bacillus kyonggiensis sp. nov., isolated from soil of a lettuce field.</title>
        <authorList>
            <person name="Dong K."/>
            <person name="Lee S."/>
        </authorList>
    </citation>
    <scope>NUCLEOTIDE SEQUENCE [LARGE SCALE GENOMIC DNA]</scope>
    <source>
        <strain evidence="2 3">NB22</strain>
    </source>
</reference>
<sequence length="153" mass="18376">MIFLVLSVIVFCSVAIFVPKRISGIEILTTTLFALYLEALTNVFLDLKYHLYGYFTKGVNWETLLYAIFIYGPVSVVFLNYFPYKNKFLSKTIYIGAWSIFAYIYEILFLWSGTFYYHGWKFWYSVIIYPILYIILIAFHKYVKYLLRKYRQI</sequence>
<organism evidence="2 3">
    <name type="scientific">Robertmurraya kyonggiensis</name>
    <dbReference type="NCBI Taxonomy" id="1037680"/>
    <lineage>
        <taxon>Bacteria</taxon>
        <taxon>Bacillati</taxon>
        <taxon>Bacillota</taxon>
        <taxon>Bacilli</taxon>
        <taxon>Bacillales</taxon>
        <taxon>Bacillaceae</taxon>
        <taxon>Robertmurraya</taxon>
    </lineage>
</organism>
<dbReference type="RefSeq" id="WP_136832914.1">
    <property type="nucleotide sequence ID" value="NZ_SWBM01000005.1"/>
</dbReference>
<feature type="transmembrane region" description="Helical" evidence="1">
    <location>
        <begin position="94"/>
        <end position="116"/>
    </location>
</feature>
<keyword evidence="1" id="KW-0812">Transmembrane</keyword>